<gene>
    <name evidence="2" type="ORF">BDP27DRAFT_1432863</name>
</gene>
<dbReference type="EMBL" id="JADNRY010000387">
    <property type="protein sequence ID" value="KAF9058402.1"/>
    <property type="molecule type" value="Genomic_DNA"/>
</dbReference>
<dbReference type="Pfam" id="PF00270">
    <property type="entry name" value="DEAD"/>
    <property type="match status" value="1"/>
</dbReference>
<dbReference type="SUPFAM" id="SSF52540">
    <property type="entry name" value="P-loop containing nucleoside triphosphate hydrolases"/>
    <property type="match status" value="1"/>
</dbReference>
<evidence type="ECO:0000313" key="2">
    <source>
        <dbReference type="EMBL" id="KAF9058402.1"/>
    </source>
</evidence>
<protein>
    <recommendedName>
        <fullName evidence="1">DEAD/DEAH-box helicase domain-containing protein</fullName>
    </recommendedName>
</protein>
<keyword evidence="3" id="KW-1185">Reference proteome</keyword>
<dbReference type="Proteomes" id="UP000772434">
    <property type="component" value="Unassembled WGS sequence"/>
</dbReference>
<dbReference type="GO" id="GO:0005524">
    <property type="term" value="F:ATP binding"/>
    <property type="evidence" value="ECO:0007669"/>
    <property type="project" value="InterPro"/>
</dbReference>
<dbReference type="GO" id="GO:0003676">
    <property type="term" value="F:nucleic acid binding"/>
    <property type="evidence" value="ECO:0007669"/>
    <property type="project" value="InterPro"/>
</dbReference>
<comment type="caution">
    <text evidence="2">The sequence shown here is derived from an EMBL/GenBank/DDBJ whole genome shotgun (WGS) entry which is preliminary data.</text>
</comment>
<feature type="domain" description="DEAD/DEAH-box helicase" evidence="1">
    <location>
        <begin position="25"/>
        <end position="121"/>
    </location>
</feature>
<dbReference type="Gene3D" id="3.40.50.300">
    <property type="entry name" value="P-loop containing nucleotide triphosphate hydrolases"/>
    <property type="match status" value="1"/>
</dbReference>
<sequence length="131" mass="14432">MYYASHGAEIPKQFQLQAALASKIGNSLVVAGTGFGKTHIIALLMLLEKSDSTQVFITISPLKRLQAMQVTSFLAKYGINTVAVNQDMPQNKEYWKKNIHNGAINSLQIGTAQHLIVTTEQLFKSPEGHFT</sequence>
<organism evidence="2 3">
    <name type="scientific">Rhodocollybia butyracea</name>
    <dbReference type="NCBI Taxonomy" id="206335"/>
    <lineage>
        <taxon>Eukaryota</taxon>
        <taxon>Fungi</taxon>
        <taxon>Dikarya</taxon>
        <taxon>Basidiomycota</taxon>
        <taxon>Agaricomycotina</taxon>
        <taxon>Agaricomycetes</taxon>
        <taxon>Agaricomycetidae</taxon>
        <taxon>Agaricales</taxon>
        <taxon>Marasmiineae</taxon>
        <taxon>Omphalotaceae</taxon>
        <taxon>Rhodocollybia</taxon>
    </lineage>
</organism>
<dbReference type="InterPro" id="IPR011545">
    <property type="entry name" value="DEAD/DEAH_box_helicase_dom"/>
</dbReference>
<dbReference type="AlphaFoldDB" id="A0A9P5P8B1"/>
<reference evidence="2" key="1">
    <citation type="submission" date="2020-11" db="EMBL/GenBank/DDBJ databases">
        <authorList>
            <consortium name="DOE Joint Genome Institute"/>
            <person name="Ahrendt S."/>
            <person name="Riley R."/>
            <person name="Andreopoulos W."/>
            <person name="Labutti K."/>
            <person name="Pangilinan J."/>
            <person name="Ruiz-Duenas F.J."/>
            <person name="Barrasa J.M."/>
            <person name="Sanchez-Garcia M."/>
            <person name="Camarero S."/>
            <person name="Miyauchi S."/>
            <person name="Serrano A."/>
            <person name="Linde D."/>
            <person name="Babiker R."/>
            <person name="Drula E."/>
            <person name="Ayuso-Fernandez I."/>
            <person name="Pacheco R."/>
            <person name="Padilla G."/>
            <person name="Ferreira P."/>
            <person name="Barriuso J."/>
            <person name="Kellner H."/>
            <person name="Castanera R."/>
            <person name="Alfaro M."/>
            <person name="Ramirez L."/>
            <person name="Pisabarro A.G."/>
            <person name="Kuo A."/>
            <person name="Tritt A."/>
            <person name="Lipzen A."/>
            <person name="He G."/>
            <person name="Yan M."/>
            <person name="Ng V."/>
            <person name="Cullen D."/>
            <person name="Martin F."/>
            <person name="Rosso M.-N."/>
            <person name="Henrissat B."/>
            <person name="Hibbett D."/>
            <person name="Martinez A.T."/>
            <person name="Grigoriev I.V."/>
        </authorList>
    </citation>
    <scope>NUCLEOTIDE SEQUENCE</scope>
    <source>
        <strain evidence="2">AH 40177</strain>
    </source>
</reference>
<dbReference type="InterPro" id="IPR027417">
    <property type="entry name" value="P-loop_NTPase"/>
</dbReference>
<proteinExistence type="predicted"/>
<dbReference type="OrthoDB" id="10261556at2759"/>
<accession>A0A9P5P8B1</accession>
<evidence type="ECO:0000313" key="3">
    <source>
        <dbReference type="Proteomes" id="UP000772434"/>
    </source>
</evidence>
<name>A0A9P5P8B1_9AGAR</name>
<evidence type="ECO:0000259" key="1">
    <source>
        <dbReference type="Pfam" id="PF00270"/>
    </source>
</evidence>